<sequence length="222" mass="24880">MGPQKFLSSDNPRKLRLLILGGSASYRAVAAPPFSPPRREVSSPWKQNRQFHLLLKIKGLENQKEYVIGQLSRCKTPPGGLVNAATATSADDSVETTPETNVTNTIVSSSSQDTIPVHNSVEFASANSENPSHATKAAQHVEAADTHTLLYLLFQINPLFQVLWVTKLSLFHPPLSRAVWHLLPLIHLSLERLLFLLWMMTITISQKLKKMKTKCMHRLREL</sequence>
<accession>A0A8S9J231</accession>
<reference evidence="1" key="1">
    <citation type="submission" date="2019-12" db="EMBL/GenBank/DDBJ databases">
        <title>Genome sequencing and annotation of Brassica cretica.</title>
        <authorList>
            <person name="Studholme D.J."/>
            <person name="Sarris P.F."/>
        </authorList>
    </citation>
    <scope>NUCLEOTIDE SEQUENCE</scope>
    <source>
        <strain evidence="1">PFS-102/07</strain>
        <tissue evidence="1">Leaf</tissue>
    </source>
</reference>
<gene>
    <name evidence="1" type="ORF">F2Q70_00004731</name>
</gene>
<protein>
    <submittedName>
        <fullName evidence="1">Uncharacterized protein</fullName>
    </submittedName>
</protein>
<organism evidence="1">
    <name type="scientific">Brassica cretica</name>
    <name type="common">Mustard</name>
    <dbReference type="NCBI Taxonomy" id="69181"/>
    <lineage>
        <taxon>Eukaryota</taxon>
        <taxon>Viridiplantae</taxon>
        <taxon>Streptophyta</taxon>
        <taxon>Embryophyta</taxon>
        <taxon>Tracheophyta</taxon>
        <taxon>Spermatophyta</taxon>
        <taxon>Magnoliopsida</taxon>
        <taxon>eudicotyledons</taxon>
        <taxon>Gunneridae</taxon>
        <taxon>Pentapetalae</taxon>
        <taxon>rosids</taxon>
        <taxon>malvids</taxon>
        <taxon>Brassicales</taxon>
        <taxon>Brassicaceae</taxon>
        <taxon>Brassiceae</taxon>
        <taxon>Brassica</taxon>
    </lineage>
</organism>
<comment type="caution">
    <text evidence="1">The sequence shown here is derived from an EMBL/GenBank/DDBJ whole genome shotgun (WGS) entry which is preliminary data.</text>
</comment>
<dbReference type="EMBL" id="QGKY02001015">
    <property type="protein sequence ID" value="KAF2576490.1"/>
    <property type="molecule type" value="Genomic_DNA"/>
</dbReference>
<evidence type="ECO:0000313" key="1">
    <source>
        <dbReference type="EMBL" id="KAF2576490.1"/>
    </source>
</evidence>
<proteinExistence type="predicted"/>
<dbReference type="AlphaFoldDB" id="A0A8S9J231"/>
<name>A0A8S9J231_BRACR</name>